<dbReference type="Proteomes" id="UP000182712">
    <property type="component" value="Unassembled WGS sequence"/>
</dbReference>
<reference evidence="1 2" key="1">
    <citation type="submission" date="2016-10" db="EMBL/GenBank/DDBJ databases">
        <authorList>
            <person name="de Groot N.N."/>
        </authorList>
    </citation>
    <scope>NUCLEOTIDE SEQUENCE [LARGE SCALE GENOMIC DNA]</scope>
    <source>
        <strain evidence="1 2">VTM2R47</strain>
    </source>
</reference>
<name>A0A1H9V5J5_9STRE</name>
<proteinExistence type="predicted"/>
<evidence type="ECO:0000313" key="2">
    <source>
        <dbReference type="Proteomes" id="UP000182712"/>
    </source>
</evidence>
<accession>A0A1H9V5J5</accession>
<evidence type="ECO:0000313" key="1">
    <source>
        <dbReference type="EMBL" id="SES17120.1"/>
    </source>
</evidence>
<dbReference type="EMBL" id="FOGM01000020">
    <property type="protein sequence ID" value="SES17120.1"/>
    <property type="molecule type" value="Genomic_DNA"/>
</dbReference>
<organism evidence="1 2">
    <name type="scientific">Streptococcus gallolyticus</name>
    <dbReference type="NCBI Taxonomy" id="315405"/>
    <lineage>
        <taxon>Bacteria</taxon>
        <taxon>Bacillati</taxon>
        <taxon>Bacillota</taxon>
        <taxon>Bacilli</taxon>
        <taxon>Lactobacillales</taxon>
        <taxon>Streptococcaceae</taxon>
        <taxon>Streptococcus</taxon>
    </lineage>
</organism>
<gene>
    <name evidence="1" type="ORF">SAMN04487840_12027</name>
</gene>
<dbReference type="AlphaFoldDB" id="A0A1H9V5J5"/>
<sequence>MLFIILIIATVMLILGNLAYQNKKHGFSTTLGTSSDILAVDVKSKQLRIGALLPRYCKIDDVIDVDMDVKTKKGHTIRNATIGSLVAGNVGALVGIASTRDKIQKITLRITLKDGSVLSSYIKEPKPKNLKDLERVVNIASEC</sequence>
<dbReference type="RefSeq" id="WP_074628205.1">
    <property type="nucleotide sequence ID" value="NZ_FOGM01000020.1"/>
</dbReference>
<protein>
    <submittedName>
        <fullName evidence="1">Uncharacterized protein</fullName>
    </submittedName>
</protein>